<dbReference type="Pfam" id="PF12770">
    <property type="entry name" value="CHAT"/>
    <property type="match status" value="1"/>
</dbReference>
<feature type="domain" description="CHAT" evidence="1">
    <location>
        <begin position="11"/>
        <end position="106"/>
    </location>
</feature>
<dbReference type="Proteomes" id="UP000683000">
    <property type="component" value="Unassembled WGS sequence"/>
</dbReference>
<proteinExistence type="predicted"/>
<dbReference type="AlphaFoldDB" id="A0A8I3A4X4"/>
<sequence length="154" mass="16790">MLSLSRPLGGLAFLSACQTATGDEDLTDEAVHIAAGMLFAGYGGVVGTMWSISDRIAPVVPRDVYEYLFRNGTRPDYREAARALHEAIGDLRDNGEVSFNEWVPFIHHDPCRPMKLFHAFIVLYTVFIGDGVNTCSISIVNSAHCSRPPFGAAT</sequence>
<dbReference type="EMBL" id="JAGFBS010000038">
    <property type="protein sequence ID" value="KAG6371176.1"/>
    <property type="molecule type" value="Genomic_DNA"/>
</dbReference>
<evidence type="ECO:0000313" key="2">
    <source>
        <dbReference type="EMBL" id="KAG6371176.1"/>
    </source>
</evidence>
<accession>A0A8I3A4X4</accession>
<organism evidence="2 3">
    <name type="scientific">Boletus reticuloceps</name>
    <dbReference type="NCBI Taxonomy" id="495285"/>
    <lineage>
        <taxon>Eukaryota</taxon>
        <taxon>Fungi</taxon>
        <taxon>Dikarya</taxon>
        <taxon>Basidiomycota</taxon>
        <taxon>Agaricomycotina</taxon>
        <taxon>Agaricomycetes</taxon>
        <taxon>Agaricomycetidae</taxon>
        <taxon>Boletales</taxon>
        <taxon>Boletineae</taxon>
        <taxon>Boletaceae</taxon>
        <taxon>Boletoideae</taxon>
        <taxon>Boletus</taxon>
    </lineage>
</organism>
<comment type="caution">
    <text evidence="2">The sequence shown here is derived from an EMBL/GenBank/DDBJ whole genome shotgun (WGS) entry which is preliminary data.</text>
</comment>
<dbReference type="InterPro" id="IPR024983">
    <property type="entry name" value="CHAT_dom"/>
</dbReference>
<protein>
    <recommendedName>
        <fullName evidence="1">CHAT domain-containing protein</fullName>
    </recommendedName>
</protein>
<dbReference type="OrthoDB" id="2672673at2759"/>
<reference evidence="2" key="1">
    <citation type="submission" date="2021-03" db="EMBL/GenBank/DDBJ databases">
        <title>Evolutionary innovations through gain and loss of genes in the ectomycorrhizal Boletales.</title>
        <authorList>
            <person name="Wu G."/>
            <person name="Miyauchi S."/>
            <person name="Morin E."/>
            <person name="Yang Z.-L."/>
            <person name="Xu J."/>
            <person name="Martin F.M."/>
        </authorList>
    </citation>
    <scope>NUCLEOTIDE SEQUENCE</scope>
    <source>
        <strain evidence="2">BR01</strain>
    </source>
</reference>
<evidence type="ECO:0000259" key="1">
    <source>
        <dbReference type="Pfam" id="PF12770"/>
    </source>
</evidence>
<gene>
    <name evidence="2" type="ORF">JVT61DRAFT_9798</name>
</gene>
<dbReference type="PROSITE" id="PS51257">
    <property type="entry name" value="PROKAR_LIPOPROTEIN"/>
    <property type="match status" value="1"/>
</dbReference>
<name>A0A8I3A4X4_9AGAM</name>
<keyword evidence="3" id="KW-1185">Reference proteome</keyword>
<evidence type="ECO:0000313" key="3">
    <source>
        <dbReference type="Proteomes" id="UP000683000"/>
    </source>
</evidence>